<reference evidence="9" key="1">
    <citation type="submission" date="2021-07" db="EMBL/GenBank/DDBJ databases">
        <authorList>
            <person name="Catto M.A."/>
            <person name="Jacobson A."/>
            <person name="Kennedy G."/>
            <person name="Labadie P."/>
            <person name="Hunt B.G."/>
            <person name="Srinivasan R."/>
        </authorList>
    </citation>
    <scope>NUCLEOTIDE SEQUENCE</scope>
    <source>
        <strain evidence="9">PL_HMW_Pooled</strain>
        <tissue evidence="9">Head</tissue>
    </source>
</reference>
<evidence type="ECO:0000256" key="2">
    <source>
        <dbReference type="ARBA" id="ARBA00023125"/>
    </source>
</evidence>
<feature type="compositionally biased region" description="Basic and acidic residues" evidence="7">
    <location>
        <begin position="238"/>
        <end position="247"/>
    </location>
</feature>
<sequence length="268" mass="28984">MKPIEKVCTVLGAEKYATCSAILPMMYLMLSPASRAFLPPLFQRSVLLQPSYQHILHLPWAQTELVAGYHGSLDAGKVAGRRRKARTVFSDQQLHGLEKRFGKQRYLSTPERVELATALNLSETQVKTWFQNRRMKHKKQQRKLADDKQTNGGKRSSADGSEAGDLPVDFSLAASGGASSVDLSSVPDDGDPEAEASDCEIDVGGPVGAPIQPSLQQQPGGGLGPGPGHGPGHGPGSGHDHGPDKADSLYVLNQYLQHQHHYGPRIIR</sequence>
<feature type="compositionally biased region" description="Basic residues" evidence="7">
    <location>
        <begin position="133"/>
        <end position="142"/>
    </location>
</feature>
<comment type="caution">
    <text evidence="9">The sequence shown here is derived from an EMBL/GenBank/DDBJ whole genome shotgun (WGS) entry which is preliminary data.</text>
</comment>
<evidence type="ECO:0000256" key="3">
    <source>
        <dbReference type="ARBA" id="ARBA00023155"/>
    </source>
</evidence>
<dbReference type="InterPro" id="IPR020479">
    <property type="entry name" value="HD_metazoa"/>
</dbReference>
<keyword evidence="4 5" id="KW-0539">Nucleus</keyword>
<dbReference type="PANTHER" id="PTHR24333:SF8">
    <property type="entry name" value="HOMEOBOX PROTEIN CEH-62"/>
    <property type="match status" value="1"/>
</dbReference>
<proteinExistence type="predicted"/>
<feature type="region of interest" description="Disordered" evidence="7">
    <location>
        <begin position="132"/>
        <end position="249"/>
    </location>
</feature>
<name>A0AAE1I2G9_9NEOP</name>
<keyword evidence="10" id="KW-1185">Reference proteome</keyword>
<dbReference type="PRINTS" id="PR00024">
    <property type="entry name" value="HOMEOBOX"/>
</dbReference>
<dbReference type="Pfam" id="PF00046">
    <property type="entry name" value="Homeodomain"/>
    <property type="match status" value="1"/>
</dbReference>
<protein>
    <submittedName>
        <fullName evidence="9">Brain-specific homeobox protein-like protein</fullName>
    </submittedName>
</protein>
<dbReference type="CDD" id="cd00086">
    <property type="entry name" value="homeodomain"/>
    <property type="match status" value="1"/>
</dbReference>
<evidence type="ECO:0000256" key="1">
    <source>
        <dbReference type="ARBA" id="ARBA00004123"/>
    </source>
</evidence>
<dbReference type="InterPro" id="IPR009057">
    <property type="entry name" value="Homeodomain-like_sf"/>
</dbReference>
<reference evidence="9" key="2">
    <citation type="journal article" date="2023" name="BMC Genomics">
        <title>Pest status, molecular evolution, and epigenetic factors derived from the genome assembly of Frankliniella fusca, a thysanopteran phytovirus vector.</title>
        <authorList>
            <person name="Catto M.A."/>
            <person name="Labadie P.E."/>
            <person name="Jacobson A.L."/>
            <person name="Kennedy G.G."/>
            <person name="Srinivasan R."/>
            <person name="Hunt B.G."/>
        </authorList>
    </citation>
    <scope>NUCLEOTIDE SEQUENCE</scope>
    <source>
        <strain evidence="9">PL_HMW_Pooled</strain>
    </source>
</reference>
<dbReference type="GO" id="GO:0000981">
    <property type="term" value="F:DNA-binding transcription factor activity, RNA polymerase II-specific"/>
    <property type="evidence" value="ECO:0007669"/>
    <property type="project" value="InterPro"/>
</dbReference>
<dbReference type="InterPro" id="IPR050848">
    <property type="entry name" value="Homeobox_TF"/>
</dbReference>
<feature type="domain" description="Homeobox" evidence="8">
    <location>
        <begin position="80"/>
        <end position="140"/>
    </location>
</feature>
<keyword evidence="3 5" id="KW-0371">Homeobox</keyword>
<organism evidence="9 10">
    <name type="scientific">Frankliniella fusca</name>
    <dbReference type="NCBI Taxonomy" id="407009"/>
    <lineage>
        <taxon>Eukaryota</taxon>
        <taxon>Metazoa</taxon>
        <taxon>Ecdysozoa</taxon>
        <taxon>Arthropoda</taxon>
        <taxon>Hexapoda</taxon>
        <taxon>Insecta</taxon>
        <taxon>Pterygota</taxon>
        <taxon>Neoptera</taxon>
        <taxon>Paraneoptera</taxon>
        <taxon>Thysanoptera</taxon>
        <taxon>Terebrantia</taxon>
        <taxon>Thripoidea</taxon>
        <taxon>Thripidae</taxon>
        <taxon>Frankliniella</taxon>
    </lineage>
</organism>
<dbReference type="PANTHER" id="PTHR24333">
    <property type="entry name" value="HOMEO BOX HB9 LIKE A-RELATED"/>
    <property type="match status" value="1"/>
</dbReference>
<evidence type="ECO:0000313" key="9">
    <source>
        <dbReference type="EMBL" id="KAK3931140.1"/>
    </source>
</evidence>
<dbReference type="InterPro" id="IPR001356">
    <property type="entry name" value="HD"/>
</dbReference>
<evidence type="ECO:0000313" key="10">
    <source>
        <dbReference type="Proteomes" id="UP001219518"/>
    </source>
</evidence>
<evidence type="ECO:0000256" key="4">
    <source>
        <dbReference type="ARBA" id="ARBA00023242"/>
    </source>
</evidence>
<evidence type="ECO:0000256" key="7">
    <source>
        <dbReference type="SAM" id="MobiDB-lite"/>
    </source>
</evidence>
<dbReference type="Proteomes" id="UP001219518">
    <property type="component" value="Unassembled WGS sequence"/>
</dbReference>
<accession>A0AAE1I2G9</accession>
<dbReference type="AlphaFoldDB" id="A0AAE1I2G9"/>
<evidence type="ECO:0000259" key="8">
    <source>
        <dbReference type="PROSITE" id="PS50071"/>
    </source>
</evidence>
<keyword evidence="2 5" id="KW-0238">DNA-binding</keyword>
<dbReference type="PROSITE" id="PS50071">
    <property type="entry name" value="HOMEOBOX_2"/>
    <property type="match status" value="1"/>
</dbReference>
<dbReference type="PROSITE" id="PS00027">
    <property type="entry name" value="HOMEOBOX_1"/>
    <property type="match status" value="1"/>
</dbReference>
<dbReference type="GO" id="GO:0003677">
    <property type="term" value="F:DNA binding"/>
    <property type="evidence" value="ECO:0007669"/>
    <property type="project" value="UniProtKB-UniRule"/>
</dbReference>
<gene>
    <name evidence="9" type="ORF">KUF71_025120</name>
</gene>
<dbReference type="SUPFAM" id="SSF46689">
    <property type="entry name" value="Homeodomain-like"/>
    <property type="match status" value="1"/>
</dbReference>
<feature type="compositionally biased region" description="Gly residues" evidence="7">
    <location>
        <begin position="219"/>
        <end position="237"/>
    </location>
</feature>
<comment type="subcellular location">
    <subcellularLocation>
        <location evidence="1 5 6">Nucleus</location>
    </subcellularLocation>
</comment>
<feature type="DNA-binding region" description="Homeobox" evidence="5">
    <location>
        <begin position="82"/>
        <end position="141"/>
    </location>
</feature>
<dbReference type="SMART" id="SM00389">
    <property type="entry name" value="HOX"/>
    <property type="match status" value="1"/>
</dbReference>
<feature type="compositionally biased region" description="Acidic residues" evidence="7">
    <location>
        <begin position="188"/>
        <end position="201"/>
    </location>
</feature>
<evidence type="ECO:0000256" key="6">
    <source>
        <dbReference type="RuleBase" id="RU000682"/>
    </source>
</evidence>
<evidence type="ECO:0000256" key="5">
    <source>
        <dbReference type="PROSITE-ProRule" id="PRU00108"/>
    </source>
</evidence>
<dbReference type="GO" id="GO:0005634">
    <property type="term" value="C:nucleus"/>
    <property type="evidence" value="ECO:0007669"/>
    <property type="project" value="UniProtKB-SubCell"/>
</dbReference>
<dbReference type="EMBL" id="JAHWGI010001418">
    <property type="protein sequence ID" value="KAK3931140.1"/>
    <property type="molecule type" value="Genomic_DNA"/>
</dbReference>
<dbReference type="InterPro" id="IPR017970">
    <property type="entry name" value="Homeobox_CS"/>
</dbReference>
<dbReference type="FunFam" id="1.10.10.60:FF:000373">
    <property type="entry name" value="Blast:Brain-specific homeobox protein"/>
    <property type="match status" value="1"/>
</dbReference>
<dbReference type="Gene3D" id="1.10.10.60">
    <property type="entry name" value="Homeodomain-like"/>
    <property type="match status" value="1"/>
</dbReference>